<sequence>MRRLLNSYIMRLLENKITLITGAGRGIGRVIAEQFAKDGATVYVNDLQEGDMATWADDCASRNGVKVVPVCFDVTDSAALKAGLMSIYKAEGRIDCVVNNAAIIANQKLGMVTKPLLEKMYAVNVFAVVDILQITSRLMARNGGGSFVNIASITGVAGSPGQVAYSSSKGAVIAMTKSAAKELSPLNIRVNAVAPGIIETERFKELYESDGDKIDQRISRIALGRLGTPQDVANAVSFLASDRASYISGHILGVDGCASI</sequence>
<dbReference type="InterPro" id="IPR002347">
    <property type="entry name" value="SDR_fam"/>
</dbReference>
<keyword evidence="2 3" id="KW-0560">Oxidoreductase</keyword>
<protein>
    <submittedName>
        <fullName evidence="3">3-oxoacyl-[acyl-carrier-protein] reductase FabG</fullName>
        <ecNumber evidence="3">1.1.1.100</ecNumber>
    </submittedName>
</protein>
<dbReference type="FunFam" id="3.40.50.720:FF:000084">
    <property type="entry name" value="Short-chain dehydrogenase reductase"/>
    <property type="match status" value="1"/>
</dbReference>
<dbReference type="EMBL" id="CYYK01000001">
    <property type="protein sequence ID" value="CUN46829.1"/>
    <property type="molecule type" value="Genomic_DNA"/>
</dbReference>
<name>A0A173SRG2_PARDI</name>
<dbReference type="Proteomes" id="UP000095455">
    <property type="component" value="Unassembled WGS sequence"/>
</dbReference>
<reference evidence="5 6" key="1">
    <citation type="submission" date="2015-09" db="EMBL/GenBank/DDBJ databases">
        <authorList>
            <consortium name="Pathogen Informatics"/>
        </authorList>
    </citation>
    <scope>NUCLEOTIDE SEQUENCE [LARGE SCALE GENOMIC DNA]</scope>
    <source>
        <strain evidence="4 5">2789STDY5608822</strain>
        <strain evidence="3 6">2789STDY5608872</strain>
    </source>
</reference>
<proteinExistence type="inferred from homology"/>
<dbReference type="Gene3D" id="3.40.50.720">
    <property type="entry name" value="NAD(P)-binding Rossmann-like Domain"/>
    <property type="match status" value="1"/>
</dbReference>
<evidence type="ECO:0000256" key="1">
    <source>
        <dbReference type="ARBA" id="ARBA00006484"/>
    </source>
</evidence>
<accession>A0A173SRG2</accession>
<dbReference type="Proteomes" id="UP000095591">
    <property type="component" value="Unassembled WGS sequence"/>
</dbReference>
<evidence type="ECO:0000313" key="5">
    <source>
        <dbReference type="Proteomes" id="UP000095455"/>
    </source>
</evidence>
<gene>
    <name evidence="3" type="primary">fabG_2</name>
    <name evidence="4" type="synonym">fabG_1</name>
    <name evidence="4" type="ORF">ERS852380_00430</name>
    <name evidence="3" type="ORF">ERS852429_01095</name>
</gene>
<evidence type="ECO:0000313" key="6">
    <source>
        <dbReference type="Proteomes" id="UP000095591"/>
    </source>
</evidence>
<dbReference type="PANTHER" id="PTHR24321:SF8">
    <property type="entry name" value="ESTRADIOL 17-BETA-DEHYDROGENASE 8-RELATED"/>
    <property type="match status" value="1"/>
</dbReference>
<dbReference type="SUPFAM" id="SSF51735">
    <property type="entry name" value="NAD(P)-binding Rossmann-fold domains"/>
    <property type="match status" value="1"/>
</dbReference>
<dbReference type="GO" id="GO:0004316">
    <property type="term" value="F:3-oxoacyl-[acyl-carrier-protein] reductase (NADPH) activity"/>
    <property type="evidence" value="ECO:0007669"/>
    <property type="project" value="UniProtKB-EC"/>
</dbReference>
<dbReference type="NCBIfam" id="NF005559">
    <property type="entry name" value="PRK07231.1"/>
    <property type="match status" value="1"/>
</dbReference>
<evidence type="ECO:0000256" key="2">
    <source>
        <dbReference type="ARBA" id="ARBA00023002"/>
    </source>
</evidence>
<evidence type="ECO:0000313" key="4">
    <source>
        <dbReference type="EMBL" id="CUN46829.1"/>
    </source>
</evidence>
<dbReference type="AlphaFoldDB" id="A0A173SRG2"/>
<organism evidence="3 6">
    <name type="scientific">Parabacteroides distasonis</name>
    <dbReference type="NCBI Taxonomy" id="823"/>
    <lineage>
        <taxon>Bacteria</taxon>
        <taxon>Pseudomonadati</taxon>
        <taxon>Bacteroidota</taxon>
        <taxon>Bacteroidia</taxon>
        <taxon>Bacteroidales</taxon>
        <taxon>Tannerellaceae</taxon>
        <taxon>Parabacteroides</taxon>
    </lineage>
</organism>
<dbReference type="InterPro" id="IPR020904">
    <property type="entry name" value="Sc_DH/Rdtase_CS"/>
</dbReference>
<evidence type="ECO:0000313" key="3">
    <source>
        <dbReference type="EMBL" id="CUM91758.1"/>
    </source>
</evidence>
<dbReference type="PRINTS" id="PR00081">
    <property type="entry name" value="GDHRDH"/>
</dbReference>
<dbReference type="EMBL" id="CYXP01000002">
    <property type="protein sequence ID" value="CUM91758.1"/>
    <property type="molecule type" value="Genomic_DNA"/>
</dbReference>
<dbReference type="PRINTS" id="PR00080">
    <property type="entry name" value="SDRFAMILY"/>
</dbReference>
<dbReference type="Pfam" id="PF13561">
    <property type="entry name" value="adh_short_C2"/>
    <property type="match status" value="1"/>
</dbReference>
<dbReference type="PANTHER" id="PTHR24321">
    <property type="entry name" value="DEHYDROGENASES, SHORT CHAIN"/>
    <property type="match status" value="1"/>
</dbReference>
<dbReference type="InterPro" id="IPR036291">
    <property type="entry name" value="NAD(P)-bd_dom_sf"/>
</dbReference>
<comment type="similarity">
    <text evidence="1">Belongs to the short-chain dehydrogenases/reductases (SDR) family.</text>
</comment>
<dbReference type="PROSITE" id="PS00061">
    <property type="entry name" value="ADH_SHORT"/>
    <property type="match status" value="1"/>
</dbReference>
<dbReference type="EC" id="1.1.1.100" evidence="3"/>